<evidence type="ECO:0000313" key="2">
    <source>
        <dbReference type="EMBL" id="KAK3802076.1"/>
    </source>
</evidence>
<proteinExistence type="predicted"/>
<evidence type="ECO:0008006" key="4">
    <source>
        <dbReference type="Google" id="ProtNLM"/>
    </source>
</evidence>
<dbReference type="AlphaFoldDB" id="A0AAE1BAR5"/>
<gene>
    <name evidence="2" type="ORF">RRG08_049967</name>
</gene>
<protein>
    <recommendedName>
        <fullName evidence="4">EKC/KEOPS complex subunit GON7</fullName>
    </recommendedName>
</protein>
<accession>A0AAE1BAR5</accession>
<comment type="caution">
    <text evidence="2">The sequence shown here is derived from an EMBL/GenBank/DDBJ whole genome shotgun (WGS) entry which is preliminary data.</text>
</comment>
<sequence>MAASSTVNITISFLAGNRENISHSIASENGEISYPGLLRSIGFVQEKCNQVLTKVIEDEKSKRANLKLGLKDSSPSGNPSDDEQGDDDDEDEDDDDDDITNTEPPEKKHKT</sequence>
<organism evidence="2 3">
    <name type="scientific">Elysia crispata</name>
    <name type="common">lettuce slug</name>
    <dbReference type="NCBI Taxonomy" id="231223"/>
    <lineage>
        <taxon>Eukaryota</taxon>
        <taxon>Metazoa</taxon>
        <taxon>Spiralia</taxon>
        <taxon>Lophotrochozoa</taxon>
        <taxon>Mollusca</taxon>
        <taxon>Gastropoda</taxon>
        <taxon>Heterobranchia</taxon>
        <taxon>Euthyneura</taxon>
        <taxon>Panpulmonata</taxon>
        <taxon>Sacoglossa</taxon>
        <taxon>Placobranchoidea</taxon>
        <taxon>Plakobranchidae</taxon>
        <taxon>Elysia</taxon>
    </lineage>
</organism>
<dbReference type="EMBL" id="JAWDGP010000265">
    <property type="protein sequence ID" value="KAK3802076.1"/>
    <property type="molecule type" value="Genomic_DNA"/>
</dbReference>
<keyword evidence="3" id="KW-1185">Reference proteome</keyword>
<evidence type="ECO:0000313" key="3">
    <source>
        <dbReference type="Proteomes" id="UP001283361"/>
    </source>
</evidence>
<dbReference type="Proteomes" id="UP001283361">
    <property type="component" value="Unassembled WGS sequence"/>
</dbReference>
<evidence type="ECO:0000256" key="1">
    <source>
        <dbReference type="SAM" id="MobiDB-lite"/>
    </source>
</evidence>
<feature type="compositionally biased region" description="Acidic residues" evidence="1">
    <location>
        <begin position="80"/>
        <end position="100"/>
    </location>
</feature>
<name>A0AAE1BAR5_9GAST</name>
<feature type="region of interest" description="Disordered" evidence="1">
    <location>
        <begin position="66"/>
        <end position="111"/>
    </location>
</feature>
<reference evidence="2" key="1">
    <citation type="journal article" date="2023" name="G3 (Bethesda)">
        <title>A reference genome for the long-term kleptoplast-retaining sea slug Elysia crispata morphotype clarki.</title>
        <authorList>
            <person name="Eastman K.E."/>
            <person name="Pendleton A.L."/>
            <person name="Shaikh M.A."/>
            <person name="Suttiyut T."/>
            <person name="Ogas R."/>
            <person name="Tomko P."/>
            <person name="Gavelis G."/>
            <person name="Widhalm J.R."/>
            <person name="Wisecaver J.H."/>
        </authorList>
    </citation>
    <scope>NUCLEOTIDE SEQUENCE</scope>
    <source>
        <strain evidence="2">ECLA1</strain>
    </source>
</reference>